<name>A0AAP0K926_9MAGN</name>
<organism evidence="1 2">
    <name type="scientific">Stephania cephalantha</name>
    <dbReference type="NCBI Taxonomy" id="152367"/>
    <lineage>
        <taxon>Eukaryota</taxon>
        <taxon>Viridiplantae</taxon>
        <taxon>Streptophyta</taxon>
        <taxon>Embryophyta</taxon>
        <taxon>Tracheophyta</taxon>
        <taxon>Spermatophyta</taxon>
        <taxon>Magnoliopsida</taxon>
        <taxon>Ranunculales</taxon>
        <taxon>Menispermaceae</taxon>
        <taxon>Menispermoideae</taxon>
        <taxon>Cissampelideae</taxon>
        <taxon>Stephania</taxon>
    </lineage>
</organism>
<dbReference type="Proteomes" id="UP001419268">
    <property type="component" value="Unassembled WGS sequence"/>
</dbReference>
<protein>
    <submittedName>
        <fullName evidence="1">Uncharacterized protein</fullName>
    </submittedName>
</protein>
<sequence length="117" mass="13369">MGVGVSRCNGVYVLENLIPHSAPRLRLIYKRYDPGHDTTWGIIDTSSAIPNIRTYNDEVEISPSEPEVITVELHEEEAEKKTKVTLEKIEEQEEESKEDQPLVLVKQPTLPRILVEF</sequence>
<dbReference type="AlphaFoldDB" id="A0AAP0K926"/>
<evidence type="ECO:0000313" key="2">
    <source>
        <dbReference type="Proteomes" id="UP001419268"/>
    </source>
</evidence>
<reference evidence="1 2" key="1">
    <citation type="submission" date="2024-01" db="EMBL/GenBank/DDBJ databases">
        <title>Genome assemblies of Stephania.</title>
        <authorList>
            <person name="Yang L."/>
        </authorList>
    </citation>
    <scope>NUCLEOTIDE SEQUENCE [LARGE SCALE GENOMIC DNA]</scope>
    <source>
        <strain evidence="1">JXDWG</strain>
        <tissue evidence="1">Leaf</tissue>
    </source>
</reference>
<comment type="caution">
    <text evidence="1">The sequence shown here is derived from an EMBL/GenBank/DDBJ whole genome shotgun (WGS) entry which is preliminary data.</text>
</comment>
<accession>A0AAP0K926</accession>
<proteinExistence type="predicted"/>
<keyword evidence="2" id="KW-1185">Reference proteome</keyword>
<evidence type="ECO:0000313" key="1">
    <source>
        <dbReference type="EMBL" id="KAK9148318.1"/>
    </source>
</evidence>
<gene>
    <name evidence="1" type="ORF">Scep_007075</name>
</gene>
<dbReference type="EMBL" id="JBBNAG010000003">
    <property type="protein sequence ID" value="KAK9148318.1"/>
    <property type="molecule type" value="Genomic_DNA"/>
</dbReference>